<feature type="binding site" evidence="7 9">
    <location>
        <position position="38"/>
    </location>
    <ligand>
        <name>NAD(+)</name>
        <dbReference type="ChEBI" id="CHEBI:57540"/>
    </ligand>
</feature>
<feature type="binding site" evidence="7">
    <location>
        <position position="92"/>
    </location>
    <ligand>
        <name>substrate</name>
    </ligand>
</feature>
<gene>
    <name evidence="7" type="primary">ldh</name>
    <name evidence="12" type="ORF">A4Z71_06325</name>
</gene>
<evidence type="ECO:0000259" key="10">
    <source>
        <dbReference type="Pfam" id="PF00056"/>
    </source>
</evidence>
<feature type="binding site" evidence="7">
    <location>
        <position position="105"/>
    </location>
    <ligand>
        <name>NAD(+)</name>
        <dbReference type="ChEBI" id="CHEBI:57540"/>
    </ligand>
</feature>
<feature type="active site" description="Proton acceptor" evidence="7 8">
    <location>
        <position position="179"/>
    </location>
</feature>
<evidence type="ECO:0000256" key="6">
    <source>
        <dbReference type="ARBA" id="ARBA00049258"/>
    </source>
</evidence>
<keyword evidence="7" id="KW-0963">Cytoplasm</keyword>
<keyword evidence="4 7" id="KW-0560">Oxidoreductase</keyword>
<evidence type="ECO:0000256" key="2">
    <source>
        <dbReference type="ARBA" id="ARBA00006054"/>
    </source>
</evidence>
<dbReference type="KEGG" id="rpla:A4Z71_06325"/>
<keyword evidence="7" id="KW-0021">Allosteric enzyme</keyword>
<dbReference type="InterPro" id="IPR036291">
    <property type="entry name" value="NAD(P)-bd_dom_sf"/>
</dbReference>
<feature type="binding site" evidence="7">
    <location>
        <position position="234"/>
    </location>
    <ligand>
        <name>substrate</name>
    </ligand>
</feature>
<comment type="subcellular location">
    <subcellularLocation>
        <location evidence="7">Cytoplasm</location>
    </subcellularLocation>
</comment>
<comment type="caution">
    <text evidence="7">Lacks conserved residue(s) required for the propagation of feature annotation.</text>
</comment>
<feature type="binding site" evidence="7">
    <location>
        <begin position="124"/>
        <end position="127"/>
    </location>
    <ligand>
        <name>substrate</name>
    </ligand>
</feature>
<dbReference type="PRINTS" id="PR00086">
    <property type="entry name" value="LLDHDRGNASE"/>
</dbReference>
<dbReference type="GO" id="GO:0006089">
    <property type="term" value="P:lactate metabolic process"/>
    <property type="evidence" value="ECO:0007669"/>
    <property type="project" value="TreeGrafter"/>
</dbReference>
<reference evidence="12 13" key="1">
    <citation type="journal article" date="2016" name="Biochim. Biophys. Acta">
        <title>Photochemical characterization of actinorhodopsin and its functional existence in the natural host.</title>
        <authorList>
            <person name="Nakamura S."/>
            <person name="Kikukawa T."/>
            <person name="Tamogami J."/>
            <person name="Kamiya M."/>
            <person name="Aizawa T."/>
            <person name="Hahn M.W."/>
            <person name="Ihara K."/>
            <person name="Kamo N."/>
            <person name="Demura M."/>
        </authorList>
    </citation>
    <scope>NUCLEOTIDE SEQUENCE [LARGE SCALE GENOMIC DNA]</scope>
    <source>
        <strain evidence="12 13">MWH-Dar1</strain>
    </source>
</reference>
<comment type="activity regulation">
    <text evidence="7">Allosterically activated by fructose 1,6-bisphosphate (FBP).</text>
</comment>
<evidence type="ECO:0000256" key="7">
    <source>
        <dbReference type="HAMAP-Rule" id="MF_00488"/>
    </source>
</evidence>
<feature type="binding site" evidence="7">
    <location>
        <position position="157"/>
    </location>
    <ligand>
        <name>beta-D-fructose 1,6-bisphosphate</name>
        <dbReference type="ChEBI" id="CHEBI:32966"/>
        <note>allosteric activator</note>
    </ligand>
</feature>
<evidence type="ECO:0000256" key="5">
    <source>
        <dbReference type="ARBA" id="ARBA00023027"/>
    </source>
</evidence>
<dbReference type="EC" id="1.1.1.27" evidence="3 7"/>
<dbReference type="GO" id="GO:0004459">
    <property type="term" value="F:L-lactate dehydrogenase (NAD+) activity"/>
    <property type="evidence" value="ECO:0007669"/>
    <property type="project" value="UniProtKB-UniRule"/>
</dbReference>
<dbReference type="PANTHER" id="PTHR43128">
    <property type="entry name" value="L-2-HYDROXYCARBOXYLATE DEHYDROGENASE (NAD(P)(+))"/>
    <property type="match status" value="1"/>
</dbReference>
<dbReference type="STRING" id="535712.A4Z71_06325"/>
<dbReference type="SUPFAM" id="SSF56327">
    <property type="entry name" value="LDH C-terminal domain-like"/>
    <property type="match status" value="1"/>
</dbReference>
<dbReference type="GO" id="GO:0005737">
    <property type="term" value="C:cytoplasm"/>
    <property type="evidence" value="ECO:0007669"/>
    <property type="project" value="UniProtKB-SubCell"/>
</dbReference>
<dbReference type="Proteomes" id="UP000243784">
    <property type="component" value="Chromosome"/>
</dbReference>
<dbReference type="PROSITE" id="PS00064">
    <property type="entry name" value="L_LDH"/>
    <property type="match status" value="1"/>
</dbReference>
<dbReference type="NCBIfam" id="TIGR01771">
    <property type="entry name" value="L-LDH-NAD"/>
    <property type="match status" value="1"/>
</dbReference>
<evidence type="ECO:0000256" key="1">
    <source>
        <dbReference type="ARBA" id="ARBA00004843"/>
    </source>
</evidence>
<evidence type="ECO:0000259" key="11">
    <source>
        <dbReference type="Pfam" id="PF02866"/>
    </source>
</evidence>
<feature type="binding site" evidence="9">
    <location>
        <begin position="13"/>
        <end position="18"/>
    </location>
    <ligand>
        <name>NAD(+)</name>
        <dbReference type="ChEBI" id="CHEBI:57540"/>
    </ligand>
</feature>
<comment type="similarity">
    <text evidence="2 7">Belongs to the LDH/MDH superfamily. LDH family.</text>
</comment>
<keyword evidence="7" id="KW-0597">Phosphoprotein</keyword>
<feature type="domain" description="Lactate/malate dehydrogenase N-terminal" evidence="10">
    <location>
        <begin position="8"/>
        <end position="145"/>
    </location>
</feature>
<dbReference type="GO" id="GO:0006096">
    <property type="term" value="P:glycolytic process"/>
    <property type="evidence" value="ECO:0007669"/>
    <property type="project" value="UniProtKB-UniRule"/>
</dbReference>
<feature type="binding site" evidence="7">
    <location>
        <begin position="83"/>
        <end position="84"/>
    </location>
    <ligand>
        <name>NAD(+)</name>
        <dbReference type="ChEBI" id="CHEBI:57540"/>
    </ligand>
</feature>
<comment type="function">
    <text evidence="7">Catalyzes the conversion of lactate to pyruvate.</text>
</comment>
<feature type="binding site" evidence="7">
    <location>
        <position position="147"/>
    </location>
    <ligand>
        <name>NAD(+)</name>
        <dbReference type="ChEBI" id="CHEBI:57540"/>
    </ligand>
</feature>
<protein>
    <recommendedName>
        <fullName evidence="3 7">L-lactate dehydrogenase</fullName>
        <shortName evidence="7">L-LDH</shortName>
        <ecNumber evidence="3 7">1.1.1.27</ecNumber>
    </recommendedName>
</protein>
<dbReference type="Gene3D" id="3.90.110.10">
    <property type="entry name" value="Lactate dehydrogenase/glycoside hydrolase, family 4, C-terminal"/>
    <property type="match status" value="1"/>
</dbReference>
<dbReference type="InterPro" id="IPR011304">
    <property type="entry name" value="L-lactate_DH"/>
</dbReference>
<dbReference type="Pfam" id="PF00056">
    <property type="entry name" value="Ldh_1_N"/>
    <property type="match status" value="1"/>
</dbReference>
<sequence>MSSTAHSKVSIIGAGAVGASMAYAMLIRESAREVVLYDTNEPKVRAEVLDLAHGTQFTGATSVSGGADISVTANSDVIVVTAGAKQKPGQTRLELVGVNAAITRSLIPQLLEHSPEAIIILVTNPCDVLATVAQQISGLPANRVFSSGTVLDSSRLRWLLGERLGVNASSIHAMIIGEHGDSEFGLWSQAAIGPVPLMNWRDENGRGLSELELDEIAHSVRNAAYQVIEGKGATNYAIGLSGARIVEAVLSDENAILPVSSVLQNYHGISGIAMSVPTLVNRNGAARAIEVPMTDGELALFERSAAAIRNSLASIT</sequence>
<comment type="subunit">
    <text evidence="7">Homotetramer.</text>
</comment>
<feature type="binding site" evidence="7">
    <location>
        <position position="172"/>
    </location>
    <ligand>
        <name>beta-D-fructose 1,6-bisphosphate</name>
        <dbReference type="ChEBI" id="CHEBI:32966"/>
        <note>allosteric activator</note>
    </ligand>
</feature>
<dbReference type="InterPro" id="IPR022383">
    <property type="entry name" value="Lactate/malate_DH_C"/>
</dbReference>
<accession>A0A1D9E0G8</accession>
<feature type="binding site" evidence="7 9">
    <location>
        <begin position="122"/>
        <end position="124"/>
    </location>
    <ligand>
        <name>NAD(+)</name>
        <dbReference type="ChEBI" id="CHEBI:57540"/>
    </ligand>
</feature>
<feature type="domain" description="Lactate/malate dehydrogenase C-terminal" evidence="11">
    <location>
        <begin position="149"/>
        <end position="313"/>
    </location>
</feature>
<name>A0A1D9E0G8_9MICO</name>
<dbReference type="Gene3D" id="3.40.50.720">
    <property type="entry name" value="NAD(P)-binding Rossmann-like Domain"/>
    <property type="match status" value="1"/>
</dbReference>
<feature type="modified residue" description="Phosphotyrosine" evidence="7">
    <location>
        <position position="225"/>
    </location>
</feature>
<keyword evidence="5 7" id="KW-0520">NAD</keyword>
<evidence type="ECO:0000256" key="4">
    <source>
        <dbReference type="ARBA" id="ARBA00023002"/>
    </source>
</evidence>
<keyword evidence="13" id="KW-1185">Reference proteome</keyword>
<comment type="catalytic activity">
    <reaction evidence="6 7">
        <text>(S)-lactate + NAD(+) = pyruvate + NADH + H(+)</text>
        <dbReference type="Rhea" id="RHEA:23444"/>
        <dbReference type="ChEBI" id="CHEBI:15361"/>
        <dbReference type="ChEBI" id="CHEBI:15378"/>
        <dbReference type="ChEBI" id="CHEBI:16651"/>
        <dbReference type="ChEBI" id="CHEBI:57540"/>
        <dbReference type="ChEBI" id="CHEBI:57945"/>
        <dbReference type="EC" id="1.1.1.27"/>
    </reaction>
</comment>
<dbReference type="InterPro" id="IPR015955">
    <property type="entry name" value="Lactate_DH/Glyco_Ohase_4_C"/>
</dbReference>
<feature type="binding site" evidence="7">
    <location>
        <position position="17"/>
    </location>
    <ligand>
        <name>NAD(+)</name>
        <dbReference type="ChEBI" id="CHEBI:57540"/>
    </ligand>
</feature>
<evidence type="ECO:0000313" key="13">
    <source>
        <dbReference type="Proteomes" id="UP000243784"/>
    </source>
</evidence>
<dbReference type="RefSeq" id="WP_070955056.1">
    <property type="nucleotide sequence ID" value="NZ_CP015208.1"/>
</dbReference>
<evidence type="ECO:0000313" key="12">
    <source>
        <dbReference type="EMBL" id="AOY56557.1"/>
    </source>
</evidence>
<dbReference type="EMBL" id="CP015208">
    <property type="protein sequence ID" value="AOY56557.1"/>
    <property type="molecule type" value="Genomic_DNA"/>
</dbReference>
<dbReference type="HAMAP" id="MF_00488">
    <property type="entry name" value="Lactate_dehydrog"/>
    <property type="match status" value="1"/>
</dbReference>
<evidence type="ECO:0000256" key="3">
    <source>
        <dbReference type="ARBA" id="ARBA00012967"/>
    </source>
</evidence>
<dbReference type="OrthoDB" id="9802969at2"/>
<dbReference type="PIRSF" id="PIRSF000102">
    <property type="entry name" value="Lac_mal_DH"/>
    <property type="match status" value="1"/>
</dbReference>
<dbReference type="SUPFAM" id="SSF51735">
    <property type="entry name" value="NAD(P)-binding Rossmann-fold domains"/>
    <property type="match status" value="1"/>
</dbReference>
<dbReference type="AlphaFoldDB" id="A0A1D9E0G8"/>
<feature type="binding site" evidence="7">
    <location>
        <position position="43"/>
    </location>
    <ligand>
        <name>NAD(+)</name>
        <dbReference type="ChEBI" id="CHEBI:57540"/>
    </ligand>
</feature>
<proteinExistence type="inferred from homology"/>
<evidence type="ECO:0000256" key="9">
    <source>
        <dbReference type="PIRSR" id="PIRSR000102-3"/>
    </source>
</evidence>
<dbReference type="InterPro" id="IPR001557">
    <property type="entry name" value="L-lactate/malate_DH"/>
</dbReference>
<evidence type="ECO:0000256" key="8">
    <source>
        <dbReference type="PIRSR" id="PIRSR000102-1"/>
    </source>
</evidence>
<organism evidence="12 13">
    <name type="scientific">Candidatus Rhodoluna planktonica</name>
    <dbReference type="NCBI Taxonomy" id="535712"/>
    <lineage>
        <taxon>Bacteria</taxon>
        <taxon>Bacillati</taxon>
        <taxon>Actinomycetota</taxon>
        <taxon>Actinomycetes</taxon>
        <taxon>Micrococcales</taxon>
        <taxon>Microbacteriaceae</taxon>
        <taxon>Luna cluster</taxon>
        <taxon>Luna-1 subcluster</taxon>
        <taxon>Rhodoluna</taxon>
    </lineage>
</organism>
<feature type="binding site" evidence="9">
    <location>
        <position position="99"/>
    </location>
    <ligand>
        <name>NAD(+)</name>
        <dbReference type="ChEBI" id="CHEBI:57540"/>
    </ligand>
</feature>
<dbReference type="Pfam" id="PF02866">
    <property type="entry name" value="Ldh_1_C"/>
    <property type="match status" value="1"/>
</dbReference>
<dbReference type="InterPro" id="IPR001236">
    <property type="entry name" value="Lactate/malate_DH_N"/>
</dbReference>
<dbReference type="PANTHER" id="PTHR43128:SF16">
    <property type="entry name" value="L-LACTATE DEHYDROGENASE"/>
    <property type="match status" value="1"/>
</dbReference>
<feature type="binding site" evidence="7">
    <location>
        <position position="86"/>
    </location>
    <ligand>
        <name>substrate</name>
    </ligand>
</feature>
<dbReference type="UniPathway" id="UPA00554">
    <property type="reaction ID" value="UER00611"/>
</dbReference>
<feature type="binding site" evidence="7">
    <location>
        <begin position="152"/>
        <end position="155"/>
    </location>
    <ligand>
        <name>substrate</name>
    </ligand>
</feature>
<dbReference type="CDD" id="cd05292">
    <property type="entry name" value="LDH_2"/>
    <property type="match status" value="1"/>
</dbReference>
<dbReference type="InterPro" id="IPR018177">
    <property type="entry name" value="L-lactate_DH_AS"/>
</dbReference>
<comment type="pathway">
    <text evidence="1 7">Fermentation; pyruvate fermentation to lactate; (S)-lactate from pyruvate: step 1/1.</text>
</comment>